<proteinExistence type="predicted"/>
<dbReference type="Gene3D" id="3.40.50.300">
    <property type="entry name" value="P-loop containing nucleotide triphosphate hydrolases"/>
    <property type="match status" value="1"/>
</dbReference>
<evidence type="ECO:0000313" key="2">
    <source>
        <dbReference type="EMBL" id="KAJ7654300.1"/>
    </source>
</evidence>
<dbReference type="EMBL" id="JARKIE010000323">
    <property type="protein sequence ID" value="KAJ7654300.1"/>
    <property type="molecule type" value="Genomic_DNA"/>
</dbReference>
<dbReference type="InterPro" id="IPR027417">
    <property type="entry name" value="P-loop_NTPase"/>
</dbReference>
<dbReference type="PANTHER" id="PTHR47691:SF3">
    <property type="entry name" value="HTH-TYPE TRANSCRIPTIONAL REGULATOR RV0890C-RELATED"/>
    <property type="match status" value="1"/>
</dbReference>
<dbReference type="SUPFAM" id="SSF48452">
    <property type="entry name" value="TPR-like"/>
    <property type="match status" value="2"/>
</dbReference>
<dbReference type="SUPFAM" id="SSF52540">
    <property type="entry name" value="P-loop containing nucleoside triphosphate hydrolases"/>
    <property type="match status" value="1"/>
</dbReference>
<dbReference type="CDD" id="cd21037">
    <property type="entry name" value="MLKL_NTD"/>
    <property type="match status" value="1"/>
</dbReference>
<dbReference type="Gene3D" id="1.25.40.10">
    <property type="entry name" value="Tetratricopeptide repeat domain"/>
    <property type="match status" value="2"/>
</dbReference>
<dbReference type="PANTHER" id="PTHR47691">
    <property type="entry name" value="REGULATOR-RELATED"/>
    <property type="match status" value="1"/>
</dbReference>
<comment type="caution">
    <text evidence="2">The sequence shown here is derived from an EMBL/GenBank/DDBJ whole genome shotgun (WGS) entry which is preliminary data.</text>
</comment>
<evidence type="ECO:0000259" key="1">
    <source>
        <dbReference type="Pfam" id="PF20703"/>
    </source>
</evidence>
<reference evidence="2" key="1">
    <citation type="submission" date="2023-03" db="EMBL/GenBank/DDBJ databases">
        <title>Massive genome expansion in bonnet fungi (Mycena s.s.) driven by repeated elements and novel gene families across ecological guilds.</title>
        <authorList>
            <consortium name="Lawrence Berkeley National Laboratory"/>
            <person name="Harder C.B."/>
            <person name="Miyauchi S."/>
            <person name="Viragh M."/>
            <person name="Kuo A."/>
            <person name="Thoen E."/>
            <person name="Andreopoulos B."/>
            <person name="Lu D."/>
            <person name="Skrede I."/>
            <person name="Drula E."/>
            <person name="Henrissat B."/>
            <person name="Morin E."/>
            <person name="Kohler A."/>
            <person name="Barry K."/>
            <person name="LaButti K."/>
            <person name="Morin E."/>
            <person name="Salamov A."/>
            <person name="Lipzen A."/>
            <person name="Mereny Z."/>
            <person name="Hegedus B."/>
            <person name="Baldrian P."/>
            <person name="Stursova M."/>
            <person name="Weitz H."/>
            <person name="Taylor A."/>
            <person name="Grigoriev I.V."/>
            <person name="Nagy L.G."/>
            <person name="Martin F."/>
            <person name="Kauserud H."/>
        </authorList>
    </citation>
    <scope>NUCLEOTIDE SEQUENCE</scope>
    <source>
        <strain evidence="2">CBHHK067</strain>
    </source>
</reference>
<dbReference type="Proteomes" id="UP001221757">
    <property type="component" value="Unassembled WGS sequence"/>
</dbReference>
<gene>
    <name evidence="2" type="ORF">B0H17DRAFT_1214395</name>
</gene>
<dbReference type="Pfam" id="PF20703">
    <property type="entry name" value="nSTAND1"/>
    <property type="match status" value="1"/>
</dbReference>
<accession>A0AAD7G364</accession>
<dbReference type="InterPro" id="IPR059179">
    <property type="entry name" value="MLKL-like_MCAfunc"/>
</dbReference>
<keyword evidence="3" id="KW-1185">Reference proteome</keyword>
<dbReference type="InterPro" id="IPR011990">
    <property type="entry name" value="TPR-like_helical_dom_sf"/>
</dbReference>
<evidence type="ECO:0000313" key="3">
    <source>
        <dbReference type="Proteomes" id="UP001221757"/>
    </source>
</evidence>
<organism evidence="2 3">
    <name type="scientific">Mycena rosella</name>
    <name type="common">Pink bonnet</name>
    <name type="synonym">Agaricus rosellus</name>
    <dbReference type="NCBI Taxonomy" id="1033263"/>
    <lineage>
        <taxon>Eukaryota</taxon>
        <taxon>Fungi</taxon>
        <taxon>Dikarya</taxon>
        <taxon>Basidiomycota</taxon>
        <taxon>Agaricomycotina</taxon>
        <taxon>Agaricomycetes</taxon>
        <taxon>Agaricomycetidae</taxon>
        <taxon>Agaricales</taxon>
        <taxon>Marasmiineae</taxon>
        <taxon>Mycenaceae</taxon>
        <taxon>Mycena</taxon>
    </lineage>
</organism>
<dbReference type="GO" id="GO:0007166">
    <property type="term" value="P:cell surface receptor signaling pathway"/>
    <property type="evidence" value="ECO:0007669"/>
    <property type="project" value="InterPro"/>
</dbReference>
<protein>
    <recommendedName>
        <fullName evidence="1">Novel STAND NTPase 1 domain-containing protein</fullName>
    </recommendedName>
</protein>
<name>A0AAD7G364_MYCRO</name>
<dbReference type="Gene3D" id="1.20.930.20">
    <property type="entry name" value="Adaptor protein Cbl, N-terminal domain"/>
    <property type="match status" value="1"/>
</dbReference>
<feature type="domain" description="Novel STAND NTPase 1" evidence="1">
    <location>
        <begin position="193"/>
        <end position="331"/>
    </location>
</feature>
<dbReference type="AlphaFoldDB" id="A0AAD7G364"/>
<dbReference type="InterPro" id="IPR049052">
    <property type="entry name" value="nSTAND1"/>
</dbReference>
<dbReference type="InterPro" id="IPR036537">
    <property type="entry name" value="Adaptor_Cbl_N_dom_sf"/>
</dbReference>
<sequence>MAGLIHYGTVGSRLLHDISESTNVPYFKAIAGMSSLILDTVQQVKTNKDEAIRLTTAAYGIIYALINVCHDTSAELPPAMVGAVGQFFETLQRILTYLRNHLGGNIVKRVIRRIEESALISECDAGLRHAHDLFGIQAALIAGTSMAEAERRATLRHRQLMDTFTKSSVYGSSIQTESLLSSSSIVSLLPARPKIFYGRERELRDIVTNLLTKAPAHINILGPGGIGKSSLALAALHDEQIIDAFPDRYFVPCDSAHSPADLVSLLATYFGLEGKPTKAILKYLTGLPGQALLVLDNMETCWEPQSSRIAVEDFLAQLTNIKHLALILTMRGAERPARVQWTRPFLPVLSTLSSSAARDTFRDIADYSVERDEEVDELLAYTDNLPLAVTLMASLVSLEGRDSVVERWKAQGTSILSDGADRRDNLNKSIAISLSSPRFTSTPDAQNLLSLLAMLPDGTSITTLNQISPSIPDMLRCMTTLRRTALVAFSDNGQHVNTLVPIREYMRSHSSPPTLLLERIRDHFYDLLNLFSDVEQPPPGGSFRPIISNLGNIRSVLQYFMGQPGPQIKDVVRGVIQSSNFTYYSGYGTLDLLYSIGPLARSLGDQKLYGEYLATVAKSQDEGIDVEALMLESIRCFEAVQDLSAQAKSHNSLSVHCMRCGAMSKAMEHGETALQLAIAAGDIRTQASAMLKISAVEYRQGSIKLALEHAHEARNLARAGADVVHEILSTRQEVYYLVARGDYRKAVAACKEGVVLVHALGLDSTSYLYRGLIILLGEVHFARTEYDDARKLNEALATSALNTKGDALAVRGYALHNLAFADISTGASDVPGISRNLDAARRIFVDVSDGYGVDMCNIARMELHFLHGEYDQAKSLCLKTVSPGGKSGDVLAPCFERLGDIAYAQKNFTVAFRHYIVLFAACQKHEDTRNTNMALRRIGDIFRVEGDVDTALHAWEIALDAFTRMDVHRGRAECMLRIGDVYMERGDSKKANELFNTATKESFCHDSEFQ</sequence>